<evidence type="ECO:0000256" key="1">
    <source>
        <dbReference type="SAM" id="MobiDB-lite"/>
    </source>
</evidence>
<dbReference type="AlphaFoldDB" id="A0A4S8L5X2"/>
<feature type="compositionally biased region" description="Acidic residues" evidence="1">
    <location>
        <begin position="231"/>
        <end position="240"/>
    </location>
</feature>
<reference evidence="2 3" key="1">
    <citation type="journal article" date="2019" name="Nat. Ecol. Evol.">
        <title>Megaphylogeny resolves global patterns of mushroom evolution.</title>
        <authorList>
            <person name="Varga T."/>
            <person name="Krizsan K."/>
            <person name="Foldi C."/>
            <person name="Dima B."/>
            <person name="Sanchez-Garcia M."/>
            <person name="Sanchez-Ramirez S."/>
            <person name="Szollosi G.J."/>
            <person name="Szarkandi J.G."/>
            <person name="Papp V."/>
            <person name="Albert L."/>
            <person name="Andreopoulos W."/>
            <person name="Angelini C."/>
            <person name="Antonin V."/>
            <person name="Barry K.W."/>
            <person name="Bougher N.L."/>
            <person name="Buchanan P."/>
            <person name="Buyck B."/>
            <person name="Bense V."/>
            <person name="Catcheside P."/>
            <person name="Chovatia M."/>
            <person name="Cooper J."/>
            <person name="Damon W."/>
            <person name="Desjardin D."/>
            <person name="Finy P."/>
            <person name="Geml J."/>
            <person name="Haridas S."/>
            <person name="Hughes K."/>
            <person name="Justo A."/>
            <person name="Karasinski D."/>
            <person name="Kautmanova I."/>
            <person name="Kiss B."/>
            <person name="Kocsube S."/>
            <person name="Kotiranta H."/>
            <person name="LaButti K.M."/>
            <person name="Lechner B.E."/>
            <person name="Liimatainen K."/>
            <person name="Lipzen A."/>
            <person name="Lukacs Z."/>
            <person name="Mihaltcheva S."/>
            <person name="Morgado L.N."/>
            <person name="Niskanen T."/>
            <person name="Noordeloos M.E."/>
            <person name="Ohm R.A."/>
            <person name="Ortiz-Santana B."/>
            <person name="Ovrebo C."/>
            <person name="Racz N."/>
            <person name="Riley R."/>
            <person name="Savchenko A."/>
            <person name="Shiryaev A."/>
            <person name="Soop K."/>
            <person name="Spirin V."/>
            <person name="Szebenyi C."/>
            <person name="Tomsovsky M."/>
            <person name="Tulloss R.E."/>
            <person name="Uehling J."/>
            <person name="Grigoriev I.V."/>
            <person name="Vagvolgyi C."/>
            <person name="Papp T."/>
            <person name="Martin F.M."/>
            <person name="Miettinen O."/>
            <person name="Hibbett D.S."/>
            <person name="Nagy L.G."/>
        </authorList>
    </citation>
    <scope>NUCLEOTIDE SEQUENCE [LARGE SCALE GENOMIC DNA]</scope>
    <source>
        <strain evidence="2 3">CBS 962.96</strain>
    </source>
</reference>
<name>A0A4S8L5X2_DENBC</name>
<dbReference type="Proteomes" id="UP000297245">
    <property type="component" value="Unassembled WGS sequence"/>
</dbReference>
<accession>A0A4S8L5X2</accession>
<proteinExistence type="predicted"/>
<evidence type="ECO:0000313" key="2">
    <source>
        <dbReference type="EMBL" id="THU84006.1"/>
    </source>
</evidence>
<evidence type="ECO:0000313" key="3">
    <source>
        <dbReference type="Proteomes" id="UP000297245"/>
    </source>
</evidence>
<dbReference type="EMBL" id="ML179629">
    <property type="protein sequence ID" value="THU84006.1"/>
    <property type="molecule type" value="Genomic_DNA"/>
</dbReference>
<organism evidence="2 3">
    <name type="scientific">Dendrothele bispora (strain CBS 962.96)</name>
    <dbReference type="NCBI Taxonomy" id="1314807"/>
    <lineage>
        <taxon>Eukaryota</taxon>
        <taxon>Fungi</taxon>
        <taxon>Dikarya</taxon>
        <taxon>Basidiomycota</taxon>
        <taxon>Agaricomycotina</taxon>
        <taxon>Agaricomycetes</taxon>
        <taxon>Agaricomycetidae</taxon>
        <taxon>Agaricales</taxon>
        <taxon>Agaricales incertae sedis</taxon>
        <taxon>Dendrothele</taxon>
    </lineage>
</organism>
<gene>
    <name evidence="2" type="ORF">K435DRAFT_807071</name>
</gene>
<feature type="compositionally biased region" description="Basic and acidic residues" evidence="1">
    <location>
        <begin position="83"/>
        <end position="102"/>
    </location>
</feature>
<protein>
    <submittedName>
        <fullName evidence="2">Uncharacterized protein</fullName>
    </submittedName>
</protein>
<sequence>MPPKKSFSFSFAGEKQAKLFQIVYDGFLPPEADITCPLGYTHRLDINLGNGRKENFGKIQFACQCRSVKGDRPITWASSPLGPDDRDNAEKQLKTFEQEMKTRQKVRKQPKEVNDKHADHKEGKEAKLVTNGEKSNKGKAKDISLPANEVSTQHRIPEPFPMSPPVQRSTPTPGPSSQIYTPTQRSKTPVAFPTPPATSPIKGSHQKRYADTTEYPQPAKRQKTVMLEPIELTDTEEENIPDNIGTHSSNPAMLARRSAPIKLSGSDGELQKSEPEVIDLTGL</sequence>
<feature type="region of interest" description="Disordered" evidence="1">
    <location>
        <begin position="74"/>
        <end position="283"/>
    </location>
</feature>
<feature type="compositionally biased region" description="Basic and acidic residues" evidence="1">
    <location>
        <begin position="109"/>
        <end position="127"/>
    </location>
</feature>
<feature type="compositionally biased region" description="Polar residues" evidence="1">
    <location>
        <begin position="166"/>
        <end position="187"/>
    </location>
</feature>
<keyword evidence="3" id="KW-1185">Reference proteome</keyword>